<reference evidence="2" key="1">
    <citation type="journal article" date="2010" name="Science">
        <title>Plasticity of animal genome architecture unmasked by rapid evolution of a pelagic tunicate.</title>
        <authorList>
            <person name="Denoeud F."/>
            <person name="Henriet S."/>
            <person name="Mungpakdee S."/>
            <person name="Aury J.M."/>
            <person name="Da Silva C."/>
            <person name="Brinkmann H."/>
            <person name="Mikhaleva J."/>
            <person name="Olsen L.C."/>
            <person name="Jubin C."/>
            <person name="Canestro C."/>
            <person name="Bouquet J.M."/>
            <person name="Danks G."/>
            <person name="Poulain J."/>
            <person name="Campsteijn C."/>
            <person name="Adamski M."/>
            <person name="Cross I."/>
            <person name="Yadetie F."/>
            <person name="Muffato M."/>
            <person name="Louis A."/>
            <person name="Butcher S."/>
            <person name="Tsagkogeorga G."/>
            <person name="Konrad A."/>
            <person name="Singh S."/>
            <person name="Jensen M.F."/>
            <person name="Cong E.H."/>
            <person name="Eikeseth-Otteraa H."/>
            <person name="Noel B."/>
            <person name="Anthouard V."/>
            <person name="Porcel B.M."/>
            <person name="Kachouri-Lafond R."/>
            <person name="Nishino A."/>
            <person name="Ugolini M."/>
            <person name="Chourrout P."/>
            <person name="Nishida H."/>
            <person name="Aasland R."/>
            <person name="Huzurbazar S."/>
            <person name="Westhof E."/>
            <person name="Delsuc F."/>
            <person name="Lehrach H."/>
            <person name="Reinhardt R."/>
            <person name="Weissenbach J."/>
            <person name="Roy S.W."/>
            <person name="Artiguenave F."/>
            <person name="Postlethwait J.H."/>
            <person name="Manak J.R."/>
            <person name="Thompson E.M."/>
            <person name="Jaillon O."/>
            <person name="Du Pasquier L."/>
            <person name="Boudinot P."/>
            <person name="Liberles D.A."/>
            <person name="Volff J.N."/>
            <person name="Philippe H."/>
            <person name="Lenhard B."/>
            <person name="Roest Crollius H."/>
            <person name="Wincker P."/>
            <person name="Chourrout D."/>
        </authorList>
    </citation>
    <scope>NUCLEOTIDE SEQUENCE [LARGE SCALE GENOMIC DNA]</scope>
</reference>
<dbReference type="SUPFAM" id="SSF117281">
    <property type="entry name" value="Kelch motif"/>
    <property type="match status" value="1"/>
</dbReference>
<name>E4Y4T2_OIKDI</name>
<keyword evidence="1" id="KW-0732">Signal</keyword>
<sequence length="468" mass="52351">MLQIIAVLVLFVEASLNQPSMLVRGKLRSRTCPDEELALACDAACYQKYLGCKANCDSSTCERNCLSFYTDCFEGCPCFKDCPNGCEECPNPICKCNEPQIENSFYRHCMEVATDDQKRCLMESAANEDAYTECWKEFKVASRKCPCNSECSTGCPCEDGYKCQEFVMAMCQERGTNSNPVNYTYEERHFLSPQSSGPTSYYPFLYFAGSALLNGEIYFFGGIHDNKKVKNLKKICFYHFKIGKLESCEIVDTGKRLLQTFYSTDGSAVTVPELHDEVVICKGDSAACETFDGEISVRIASTKTRHWQACMALVNNQATIIAGLETATVETLAFSGWTPEPSHPSGLANSKFYYHSCVSVDDGIITTGGNDGSAYLKTVYFFQNEEWKLVGELSNTIRQGSMIAVQDAFLVFGGFEQSNMVERVEWDGEKIVSTRNLTDHGGNCYRPILFKTQFDTCSDFCSDNFCYN</sequence>
<feature type="signal peptide" evidence="1">
    <location>
        <begin position="1"/>
        <end position="17"/>
    </location>
</feature>
<dbReference type="InterPro" id="IPR015915">
    <property type="entry name" value="Kelch-typ_b-propeller"/>
</dbReference>
<feature type="chain" id="PRO_5003193173" evidence="1">
    <location>
        <begin position="18"/>
        <end position="468"/>
    </location>
</feature>
<accession>E4Y4T2</accession>
<dbReference type="EMBL" id="FN654281">
    <property type="protein sequence ID" value="CBY30680.1"/>
    <property type="molecule type" value="Genomic_DNA"/>
</dbReference>
<gene>
    <name evidence="2" type="ORF">GSOID_T00018561001</name>
</gene>
<dbReference type="Gene3D" id="2.120.10.80">
    <property type="entry name" value="Kelch-type beta propeller"/>
    <property type="match status" value="1"/>
</dbReference>
<proteinExistence type="predicted"/>
<protein>
    <submittedName>
        <fullName evidence="2">Uncharacterized protein</fullName>
    </submittedName>
</protein>
<evidence type="ECO:0000256" key="1">
    <source>
        <dbReference type="SAM" id="SignalP"/>
    </source>
</evidence>
<evidence type="ECO:0000313" key="2">
    <source>
        <dbReference type="EMBL" id="CBY30680.1"/>
    </source>
</evidence>
<organism evidence="2">
    <name type="scientific">Oikopleura dioica</name>
    <name type="common">Tunicate</name>
    <dbReference type="NCBI Taxonomy" id="34765"/>
    <lineage>
        <taxon>Eukaryota</taxon>
        <taxon>Metazoa</taxon>
        <taxon>Chordata</taxon>
        <taxon>Tunicata</taxon>
        <taxon>Appendicularia</taxon>
        <taxon>Copelata</taxon>
        <taxon>Oikopleuridae</taxon>
        <taxon>Oikopleura</taxon>
    </lineage>
</organism>
<dbReference type="AlphaFoldDB" id="E4Y4T2"/>
<dbReference type="Proteomes" id="UP000011014">
    <property type="component" value="Unassembled WGS sequence"/>
</dbReference>